<reference evidence="12 13" key="1">
    <citation type="submission" date="2019-10" db="EMBL/GenBank/DDBJ databases">
        <authorList>
            <person name="Palmer J.M."/>
        </authorList>
    </citation>
    <scope>NUCLEOTIDE SEQUENCE [LARGE SCALE GENOMIC DNA]</scope>
    <source>
        <strain evidence="12 13">TWF506</strain>
    </source>
</reference>
<dbReference type="GO" id="GO:0016042">
    <property type="term" value="P:lipid catabolic process"/>
    <property type="evidence" value="ECO:0007669"/>
    <property type="project" value="UniProtKB-UniRule"/>
</dbReference>
<feature type="domain" description="RING-type" evidence="10">
    <location>
        <begin position="689"/>
        <end position="732"/>
    </location>
</feature>
<evidence type="ECO:0000256" key="5">
    <source>
        <dbReference type="ARBA" id="ARBA00022963"/>
    </source>
</evidence>
<keyword evidence="13" id="KW-1185">Reference proteome</keyword>
<dbReference type="PROSITE" id="PS00518">
    <property type="entry name" value="ZF_RING_1"/>
    <property type="match status" value="1"/>
</dbReference>
<evidence type="ECO:0000313" key="13">
    <source>
        <dbReference type="Proteomes" id="UP001307849"/>
    </source>
</evidence>
<feature type="short sequence motif" description="GXSXG" evidence="8">
    <location>
        <begin position="795"/>
        <end position="799"/>
    </location>
</feature>
<feature type="region of interest" description="Disordered" evidence="9">
    <location>
        <begin position="13"/>
        <end position="35"/>
    </location>
</feature>
<dbReference type="GO" id="GO:0046486">
    <property type="term" value="P:glycerolipid metabolic process"/>
    <property type="evidence" value="ECO:0007669"/>
    <property type="project" value="UniProtKB-ARBA"/>
</dbReference>
<dbReference type="InterPro" id="IPR001841">
    <property type="entry name" value="Znf_RING"/>
</dbReference>
<comment type="caution">
    <text evidence="12">The sequence shown here is derived from an EMBL/GenBank/DDBJ whole genome shotgun (WGS) entry which is preliminary data.</text>
</comment>
<dbReference type="CDD" id="cd07199">
    <property type="entry name" value="Pat17_PNPLA8_PNPLA9_like"/>
    <property type="match status" value="1"/>
</dbReference>
<evidence type="ECO:0000313" key="12">
    <source>
        <dbReference type="EMBL" id="KAK6502557.1"/>
    </source>
</evidence>
<sequence>MSVVCPTSLECPPLSSGEASAEISDEPSSPIELPGQEEPLECAQCEKSGLNLKCMVCNLCQVAYCETCWPTVPAHKEGKKSLKGVRKQLHEAIDPVVERKLDLILEPQIGEEDQEALHRMDEDTAWFAVVKDDAEKLIFQDLGRYANVVSGLSDKAYPALISFVGSTGSGKSTLIRMLMELDYLGIMSWETPVVQSAACFSTIPTSGDVHLFCDPHTCSTDSRHPILYADCEGLEGGERTPLGSRTLKREKFRKIVSELRDARSRLSRRNKASKQSSRRELRWATDDATKRREFIVSELYPRILFTFSDVVVFVLRETNKLENAIERLLIWATAALEKSSNQPVLPHAIIALNSLPNEAPDVFWSSDTATKRVLDEANIEFSENPKFKPFIKHWRERGKRVGTVRELLKLYYDRTSVVGIPKKGRSTLMQKQVSQLYLEIKAGVMRSHGLKLERRMLMNSMALQFHLQSAYDHFANSLSTPFDFVKSTFAHSPIPPDFSGSILKLILSVRKQVPRRIELGRLVAGQMEVLFGNVASMVASCILLDISRQQYLGSTSRLFSEYKHACDNAFKDFYEQHLECGYRSDRDVKIRCVNYRVGHKTKGHQDASGKIIAQGEYVTSLDPSYIDTFGDLISKNLASMEAELEPQRRKGLETKDELNLVAKIHKDKYMIPFYDKFGGSSKFISHTACLVCLVHSPEHHLKCGHVICTPCLQTYGVSETGCITIKNCPMHSYHNGQTYQSPQVFAVKPPPAGVRILSIDGGGVRGLSQLIFLQCLENTLGFNLQLTSFFDLVVGTSTGGYIALGLITENWSITECIEQFKKFCRKSFKKRKLGSFIGHGSVQEYIGEKFPSLSRKQNGKHKYKESPVQNSLMKAFSTSDYLFGSTKRALAMAEAPCKPVPKVAVVTVLSVSDSKAVVLGNYNHADNSQQTFYDFPRAEIPENEFRTWEAARATCAPPGYLKEFSHAGSNQVYVDGGVYNNNPINIADSERKLIWPEVEQLPPDIVLSLGSGYNPNPAKPQKEKKFRSQSNSTSRGNESRNWRATDPIESSIIAELTWDEWLGYPNYQVNPDARRESFSRTGNRYVRWNAKFNRHDDPPQLDDHDALQRIETETYKQVQALDQHIKIIADHLICSTFYFELQQAKELPAEDGYNNNISVGGHIMCRWGPHSDDIPKLGELLQGLNSRRGLNELWTPYFTIQEIPQRSGSPPADQIHIPKTTINNMIHMQNGGFEIPAIEFTVSSRDAIVEISLHLDNTSEYPISGFPCQVLMNMPTGISPQDPFFRRVRTSKHSIPSAPPTTANSARTSDSLDSSTRDSGSGLDDLYS</sequence>
<dbReference type="PROSITE" id="PS51635">
    <property type="entry name" value="PNPLA"/>
    <property type="match status" value="1"/>
</dbReference>
<name>A0AAN8RRE2_9PEZI</name>
<evidence type="ECO:0000256" key="8">
    <source>
        <dbReference type="PROSITE-ProRule" id="PRU01161"/>
    </source>
</evidence>
<keyword evidence="1" id="KW-0479">Metal-binding</keyword>
<dbReference type="EMBL" id="JAVHJM010000011">
    <property type="protein sequence ID" value="KAK6502557.1"/>
    <property type="molecule type" value="Genomic_DNA"/>
</dbReference>
<dbReference type="InterPro" id="IPR002641">
    <property type="entry name" value="PNPLA_dom"/>
</dbReference>
<evidence type="ECO:0000259" key="10">
    <source>
        <dbReference type="PROSITE" id="PS50089"/>
    </source>
</evidence>
<dbReference type="Gene3D" id="3.40.1090.10">
    <property type="entry name" value="Cytosolic phospholipase A2 catalytic domain"/>
    <property type="match status" value="1"/>
</dbReference>
<dbReference type="GO" id="GO:0019369">
    <property type="term" value="P:arachidonate metabolic process"/>
    <property type="evidence" value="ECO:0007669"/>
    <property type="project" value="TreeGrafter"/>
</dbReference>
<evidence type="ECO:0000259" key="11">
    <source>
        <dbReference type="PROSITE" id="PS51635"/>
    </source>
</evidence>
<feature type="active site" description="Nucleophile" evidence="8">
    <location>
        <position position="797"/>
    </location>
</feature>
<evidence type="ECO:0000256" key="4">
    <source>
        <dbReference type="ARBA" id="ARBA00022833"/>
    </source>
</evidence>
<evidence type="ECO:0000256" key="9">
    <source>
        <dbReference type="SAM" id="MobiDB-lite"/>
    </source>
</evidence>
<feature type="region of interest" description="Disordered" evidence="9">
    <location>
        <begin position="1290"/>
        <end position="1328"/>
    </location>
</feature>
<organism evidence="12 13">
    <name type="scientific">Arthrobotrys conoides</name>
    <dbReference type="NCBI Taxonomy" id="74498"/>
    <lineage>
        <taxon>Eukaryota</taxon>
        <taxon>Fungi</taxon>
        <taxon>Dikarya</taxon>
        <taxon>Ascomycota</taxon>
        <taxon>Pezizomycotina</taxon>
        <taxon>Orbiliomycetes</taxon>
        <taxon>Orbiliales</taxon>
        <taxon>Orbiliaceae</taxon>
        <taxon>Arthrobotrys</taxon>
    </lineage>
</organism>
<feature type="region of interest" description="Disordered" evidence="9">
    <location>
        <begin position="1009"/>
        <end position="1043"/>
    </location>
</feature>
<dbReference type="PANTHER" id="PTHR24185">
    <property type="entry name" value="CALCIUM-INDEPENDENT PHOSPHOLIPASE A2-GAMMA"/>
    <property type="match status" value="1"/>
</dbReference>
<dbReference type="PANTHER" id="PTHR24185:SF1">
    <property type="entry name" value="CALCIUM-INDEPENDENT PHOSPHOLIPASE A2-GAMMA"/>
    <property type="match status" value="1"/>
</dbReference>
<dbReference type="InterPro" id="IPR027417">
    <property type="entry name" value="P-loop_NTPase"/>
</dbReference>
<gene>
    <name evidence="12" type="ORF">TWF506_003137</name>
</gene>
<dbReference type="InterPro" id="IPR017907">
    <property type="entry name" value="Znf_RING_CS"/>
</dbReference>
<keyword evidence="3 8" id="KW-0378">Hydrolase</keyword>
<dbReference type="InterPro" id="IPR016035">
    <property type="entry name" value="Acyl_Trfase/lysoPLipase"/>
</dbReference>
<feature type="short sequence motif" description="DGA/G" evidence="8">
    <location>
        <begin position="975"/>
        <end position="977"/>
    </location>
</feature>
<evidence type="ECO:0000256" key="7">
    <source>
        <dbReference type="PROSITE-ProRule" id="PRU00175"/>
    </source>
</evidence>
<dbReference type="GO" id="GO:0016020">
    <property type="term" value="C:membrane"/>
    <property type="evidence" value="ECO:0007669"/>
    <property type="project" value="TreeGrafter"/>
</dbReference>
<evidence type="ECO:0000256" key="2">
    <source>
        <dbReference type="ARBA" id="ARBA00022771"/>
    </source>
</evidence>
<feature type="short sequence motif" description="GXGXXG" evidence="8">
    <location>
        <begin position="761"/>
        <end position="766"/>
    </location>
</feature>
<dbReference type="PROSITE" id="PS50089">
    <property type="entry name" value="ZF_RING_2"/>
    <property type="match status" value="1"/>
</dbReference>
<evidence type="ECO:0000256" key="6">
    <source>
        <dbReference type="ARBA" id="ARBA00023098"/>
    </source>
</evidence>
<dbReference type="GO" id="GO:0008270">
    <property type="term" value="F:zinc ion binding"/>
    <property type="evidence" value="ECO:0007669"/>
    <property type="project" value="UniProtKB-KW"/>
</dbReference>
<dbReference type="SUPFAM" id="SSF52151">
    <property type="entry name" value="FabD/lysophospholipase-like"/>
    <property type="match status" value="1"/>
</dbReference>
<evidence type="ECO:0008006" key="14">
    <source>
        <dbReference type="Google" id="ProtNLM"/>
    </source>
</evidence>
<protein>
    <recommendedName>
        <fullName evidence="14">FabD/lysophospholipase-like protein</fullName>
    </recommendedName>
</protein>
<dbReference type="Proteomes" id="UP001307849">
    <property type="component" value="Unassembled WGS sequence"/>
</dbReference>
<keyword evidence="2 7" id="KW-0863">Zinc-finger</keyword>
<dbReference type="SUPFAM" id="SSF52540">
    <property type="entry name" value="P-loop containing nucleoside triphosphate hydrolases"/>
    <property type="match status" value="1"/>
</dbReference>
<feature type="compositionally biased region" description="Low complexity" evidence="9">
    <location>
        <begin position="1307"/>
        <end position="1328"/>
    </location>
</feature>
<evidence type="ECO:0000256" key="3">
    <source>
        <dbReference type="ARBA" id="ARBA00022801"/>
    </source>
</evidence>
<keyword evidence="6 8" id="KW-0443">Lipid metabolism</keyword>
<keyword evidence="4" id="KW-0862">Zinc</keyword>
<dbReference type="Pfam" id="PF01734">
    <property type="entry name" value="Patatin"/>
    <property type="match status" value="1"/>
</dbReference>
<accession>A0AAN8RRE2</accession>
<dbReference type="GO" id="GO:0047499">
    <property type="term" value="F:calcium-independent phospholipase A2 activity"/>
    <property type="evidence" value="ECO:0007669"/>
    <property type="project" value="TreeGrafter"/>
</dbReference>
<evidence type="ECO:0000256" key="1">
    <source>
        <dbReference type="ARBA" id="ARBA00022723"/>
    </source>
</evidence>
<feature type="domain" description="PNPLA" evidence="11">
    <location>
        <begin position="757"/>
        <end position="988"/>
    </location>
</feature>
<feature type="active site" description="Proton acceptor" evidence="8">
    <location>
        <position position="975"/>
    </location>
</feature>
<proteinExistence type="predicted"/>
<keyword evidence="5 8" id="KW-0442">Lipid degradation</keyword>